<proteinExistence type="predicted"/>
<protein>
    <submittedName>
        <fullName evidence="1">Uncharacterized protein</fullName>
    </submittedName>
</protein>
<name>A0AAQ3RHW3_VIGMU</name>
<dbReference type="Proteomes" id="UP001374535">
    <property type="component" value="Chromosome 10"/>
</dbReference>
<gene>
    <name evidence="1" type="ORF">V8G54_032446</name>
</gene>
<sequence length="108" mass="12107">MKLKRLAAAVIPSGGSKAFTFIVFIGVRMAVQVSNKTSRASQLQVSSSVLLVMRTLITSDINIDKKVRVPIGLKYQNKMFTLVSLFQLSLWSTPRNYAKPQTYTIELR</sequence>
<keyword evidence="2" id="KW-1185">Reference proteome</keyword>
<accession>A0AAQ3RHW3</accession>
<evidence type="ECO:0000313" key="1">
    <source>
        <dbReference type="EMBL" id="WVY93358.1"/>
    </source>
</evidence>
<reference evidence="1 2" key="1">
    <citation type="journal article" date="2023" name="Life. Sci Alliance">
        <title>Evolutionary insights into 3D genome organization and epigenetic landscape of Vigna mungo.</title>
        <authorList>
            <person name="Junaid A."/>
            <person name="Singh B."/>
            <person name="Bhatia S."/>
        </authorList>
    </citation>
    <scope>NUCLEOTIDE SEQUENCE [LARGE SCALE GENOMIC DNA]</scope>
    <source>
        <strain evidence="1">Urdbean</strain>
    </source>
</reference>
<dbReference type="EMBL" id="CP144691">
    <property type="protein sequence ID" value="WVY93358.1"/>
    <property type="molecule type" value="Genomic_DNA"/>
</dbReference>
<evidence type="ECO:0000313" key="2">
    <source>
        <dbReference type="Proteomes" id="UP001374535"/>
    </source>
</evidence>
<dbReference type="AlphaFoldDB" id="A0AAQ3RHW3"/>
<organism evidence="1 2">
    <name type="scientific">Vigna mungo</name>
    <name type="common">Black gram</name>
    <name type="synonym">Phaseolus mungo</name>
    <dbReference type="NCBI Taxonomy" id="3915"/>
    <lineage>
        <taxon>Eukaryota</taxon>
        <taxon>Viridiplantae</taxon>
        <taxon>Streptophyta</taxon>
        <taxon>Embryophyta</taxon>
        <taxon>Tracheophyta</taxon>
        <taxon>Spermatophyta</taxon>
        <taxon>Magnoliopsida</taxon>
        <taxon>eudicotyledons</taxon>
        <taxon>Gunneridae</taxon>
        <taxon>Pentapetalae</taxon>
        <taxon>rosids</taxon>
        <taxon>fabids</taxon>
        <taxon>Fabales</taxon>
        <taxon>Fabaceae</taxon>
        <taxon>Papilionoideae</taxon>
        <taxon>50 kb inversion clade</taxon>
        <taxon>NPAAA clade</taxon>
        <taxon>indigoferoid/millettioid clade</taxon>
        <taxon>Phaseoleae</taxon>
        <taxon>Vigna</taxon>
    </lineage>
</organism>